<proteinExistence type="predicted"/>
<evidence type="ECO:0000259" key="3">
    <source>
        <dbReference type="Pfam" id="PF12631"/>
    </source>
</evidence>
<evidence type="ECO:0000256" key="1">
    <source>
        <dbReference type="SAM" id="Phobius"/>
    </source>
</evidence>
<keyword evidence="1" id="KW-0472">Membrane</keyword>
<dbReference type="Pfam" id="PF12631">
    <property type="entry name" value="MnmE_helical"/>
    <property type="match status" value="1"/>
</dbReference>
<comment type="caution">
    <text evidence="4">The sequence shown here is derived from an EMBL/GenBank/DDBJ whole genome shotgun (WGS) entry which is preliminary data.</text>
</comment>
<name>X1R8T2_9ZZZZ</name>
<feature type="domain" description="G" evidence="2">
    <location>
        <begin position="1"/>
        <end position="102"/>
    </location>
</feature>
<dbReference type="InterPro" id="IPR025867">
    <property type="entry name" value="MnmE_helical"/>
</dbReference>
<protein>
    <recommendedName>
        <fullName evidence="5">G domain-containing protein</fullName>
    </recommendedName>
</protein>
<evidence type="ECO:0000259" key="2">
    <source>
        <dbReference type="Pfam" id="PF01926"/>
    </source>
</evidence>
<feature type="transmembrane region" description="Helical" evidence="1">
    <location>
        <begin position="216"/>
        <end position="239"/>
    </location>
</feature>
<dbReference type="NCBIfam" id="TIGR00231">
    <property type="entry name" value="small_GTP"/>
    <property type="match status" value="1"/>
</dbReference>
<dbReference type="EMBL" id="BARW01001753">
    <property type="protein sequence ID" value="GAI63446.1"/>
    <property type="molecule type" value="Genomic_DNA"/>
</dbReference>
<dbReference type="PANTHER" id="PTHR42714">
    <property type="entry name" value="TRNA MODIFICATION GTPASE GTPBP3"/>
    <property type="match status" value="1"/>
</dbReference>
<dbReference type="Pfam" id="PF01926">
    <property type="entry name" value="MMR_HSR1"/>
    <property type="match status" value="1"/>
</dbReference>
<dbReference type="SUPFAM" id="SSF52540">
    <property type="entry name" value="P-loop containing nucleoside triphosphate hydrolases"/>
    <property type="match status" value="1"/>
</dbReference>
<dbReference type="InterPro" id="IPR005225">
    <property type="entry name" value="Small_GTP-bd"/>
</dbReference>
<dbReference type="GO" id="GO:0002098">
    <property type="term" value="P:tRNA wobble uridine modification"/>
    <property type="evidence" value="ECO:0007669"/>
    <property type="project" value="TreeGrafter"/>
</dbReference>
<feature type="domain" description="MnmE helical" evidence="3">
    <location>
        <begin position="110"/>
        <end position="198"/>
    </location>
</feature>
<dbReference type="Gene3D" id="1.20.120.430">
    <property type="entry name" value="tRNA modification GTPase MnmE domain 2"/>
    <property type="match status" value="1"/>
</dbReference>
<gene>
    <name evidence="4" type="ORF">S12H4_05344</name>
</gene>
<evidence type="ECO:0000313" key="4">
    <source>
        <dbReference type="EMBL" id="GAI63446.1"/>
    </source>
</evidence>
<accession>X1R8T2</accession>
<reference evidence="4" key="1">
    <citation type="journal article" date="2014" name="Front. Microbiol.">
        <title>High frequency of phylogenetically diverse reductive dehalogenase-homologous genes in deep subseafloor sedimentary metagenomes.</title>
        <authorList>
            <person name="Kawai M."/>
            <person name="Futagami T."/>
            <person name="Toyoda A."/>
            <person name="Takaki Y."/>
            <person name="Nishi S."/>
            <person name="Hori S."/>
            <person name="Arai W."/>
            <person name="Tsubouchi T."/>
            <person name="Morono Y."/>
            <person name="Uchiyama I."/>
            <person name="Ito T."/>
            <person name="Fujiyama A."/>
            <person name="Inagaki F."/>
            <person name="Takami H."/>
        </authorList>
    </citation>
    <scope>NUCLEOTIDE SEQUENCE</scope>
    <source>
        <strain evidence="4">Expedition CK06-06</strain>
    </source>
</reference>
<keyword evidence="1" id="KW-1133">Transmembrane helix</keyword>
<dbReference type="InterPro" id="IPR006073">
    <property type="entry name" value="GTP-bd"/>
</dbReference>
<dbReference type="InterPro" id="IPR027417">
    <property type="entry name" value="P-loop_NTPase"/>
</dbReference>
<dbReference type="PANTHER" id="PTHR42714:SF2">
    <property type="entry name" value="TRNA MODIFICATION GTPASE GTPBP3, MITOCHONDRIAL"/>
    <property type="match status" value="1"/>
</dbReference>
<dbReference type="GO" id="GO:0005525">
    <property type="term" value="F:GTP binding"/>
    <property type="evidence" value="ECO:0007669"/>
    <property type="project" value="InterPro"/>
</dbReference>
<dbReference type="AlphaFoldDB" id="X1R8T2"/>
<organism evidence="4">
    <name type="scientific">marine sediment metagenome</name>
    <dbReference type="NCBI Taxonomy" id="412755"/>
    <lineage>
        <taxon>unclassified sequences</taxon>
        <taxon>metagenomes</taxon>
        <taxon>ecological metagenomes</taxon>
    </lineage>
</organism>
<keyword evidence="1" id="KW-0812">Transmembrane</keyword>
<dbReference type="GO" id="GO:0005829">
    <property type="term" value="C:cytosol"/>
    <property type="evidence" value="ECO:0007669"/>
    <property type="project" value="TreeGrafter"/>
</dbReference>
<dbReference type="InterPro" id="IPR027368">
    <property type="entry name" value="MnmE_dom2"/>
</dbReference>
<evidence type="ECO:0008006" key="5">
    <source>
        <dbReference type="Google" id="ProtNLM"/>
    </source>
</evidence>
<dbReference type="Gene3D" id="3.40.50.300">
    <property type="entry name" value="P-loop containing nucleotide triphosphate hydrolases"/>
    <property type="match status" value="1"/>
</dbReference>
<feature type="non-terminal residue" evidence="4">
    <location>
        <position position="1"/>
    </location>
</feature>
<dbReference type="GO" id="GO:0030488">
    <property type="term" value="P:tRNA methylation"/>
    <property type="evidence" value="ECO:0007669"/>
    <property type="project" value="TreeGrafter"/>
</dbReference>
<sequence length="240" mass="27634">STLFNKLVGYDRAIIHEKPGTTRDYIEDRIEVSGLYLCLFDTAGIFNTAAGPDKIAQDRTISLVEQADLILLMFDGSEPMNEDDLYLYNLTKDKNKVLIVNKIDLNMRLNEGEILCDSIKLSAKTGENIDLLIQNIRSKLMPKFGLQHILLTRQRHIYAIKKVKDYLIRSQNAHSPETIAFELHSALDVIGELTGKVMRKKYRHLDYKRKTSTKRIYLISFIKLHHFLIQSLGIIFILLL</sequence>